<feature type="transmembrane region" description="Helical" evidence="5">
    <location>
        <begin position="224"/>
        <end position="250"/>
    </location>
</feature>
<dbReference type="InterPro" id="IPR036259">
    <property type="entry name" value="MFS_trans_sf"/>
</dbReference>
<keyword evidence="8" id="KW-1185">Reference proteome</keyword>
<keyword evidence="4 5" id="KW-0472">Membrane</keyword>
<organism evidence="7 8">
    <name type="scientific">Cryptotermes secundus</name>
    <dbReference type="NCBI Taxonomy" id="105785"/>
    <lineage>
        <taxon>Eukaryota</taxon>
        <taxon>Metazoa</taxon>
        <taxon>Ecdysozoa</taxon>
        <taxon>Arthropoda</taxon>
        <taxon>Hexapoda</taxon>
        <taxon>Insecta</taxon>
        <taxon>Pterygota</taxon>
        <taxon>Neoptera</taxon>
        <taxon>Polyneoptera</taxon>
        <taxon>Dictyoptera</taxon>
        <taxon>Blattodea</taxon>
        <taxon>Blattoidea</taxon>
        <taxon>Termitoidae</taxon>
        <taxon>Kalotermitidae</taxon>
        <taxon>Cryptotermitinae</taxon>
        <taxon>Cryptotermes</taxon>
    </lineage>
</organism>
<evidence type="ECO:0000256" key="5">
    <source>
        <dbReference type="SAM" id="Phobius"/>
    </source>
</evidence>
<evidence type="ECO:0000259" key="6">
    <source>
        <dbReference type="PROSITE" id="PS50850"/>
    </source>
</evidence>
<evidence type="ECO:0000256" key="4">
    <source>
        <dbReference type="ARBA" id="ARBA00023136"/>
    </source>
</evidence>
<feature type="transmembrane region" description="Helical" evidence="5">
    <location>
        <begin position="192"/>
        <end position="212"/>
    </location>
</feature>
<dbReference type="Gene3D" id="1.20.1250.20">
    <property type="entry name" value="MFS general substrate transporter like domains"/>
    <property type="match status" value="1"/>
</dbReference>
<dbReference type="EMBL" id="NEVH01007828">
    <property type="protein sequence ID" value="PNF35122.1"/>
    <property type="molecule type" value="Genomic_DNA"/>
</dbReference>
<gene>
    <name evidence="7" type="ORF">B7P43_G09462</name>
</gene>
<reference evidence="7 8" key="1">
    <citation type="submission" date="2017-12" db="EMBL/GenBank/DDBJ databases">
        <title>Hemimetabolous genomes reveal molecular basis of termite eusociality.</title>
        <authorList>
            <person name="Harrison M.C."/>
            <person name="Jongepier E."/>
            <person name="Robertson H.M."/>
            <person name="Arning N."/>
            <person name="Bitard-Feildel T."/>
            <person name="Chao H."/>
            <person name="Childers C.P."/>
            <person name="Dinh H."/>
            <person name="Doddapaneni H."/>
            <person name="Dugan S."/>
            <person name="Gowin J."/>
            <person name="Greiner C."/>
            <person name="Han Y."/>
            <person name="Hu H."/>
            <person name="Hughes D.S.T."/>
            <person name="Huylmans A.-K."/>
            <person name="Kemena C."/>
            <person name="Kremer L.P.M."/>
            <person name="Lee S.L."/>
            <person name="Lopez-Ezquerra A."/>
            <person name="Mallet L."/>
            <person name="Monroy-Kuhn J.M."/>
            <person name="Moser A."/>
            <person name="Murali S.C."/>
            <person name="Muzny D.M."/>
            <person name="Otani S."/>
            <person name="Piulachs M.-D."/>
            <person name="Poelchau M."/>
            <person name="Qu J."/>
            <person name="Schaub F."/>
            <person name="Wada-Katsumata A."/>
            <person name="Worley K.C."/>
            <person name="Xie Q."/>
            <person name="Ylla G."/>
            <person name="Poulsen M."/>
            <person name="Gibbs R.A."/>
            <person name="Schal C."/>
            <person name="Richards S."/>
            <person name="Belles X."/>
            <person name="Korb J."/>
            <person name="Bornberg-Bauer E."/>
        </authorList>
    </citation>
    <scope>NUCLEOTIDE SEQUENCE [LARGE SCALE GENOMIC DNA]</scope>
    <source>
        <tissue evidence="7">Whole body</tissue>
    </source>
</reference>
<evidence type="ECO:0000313" key="8">
    <source>
        <dbReference type="Proteomes" id="UP000235965"/>
    </source>
</evidence>
<dbReference type="PANTHER" id="PTHR10924:SF4">
    <property type="entry name" value="GH15861P"/>
    <property type="match status" value="1"/>
</dbReference>
<dbReference type="AlphaFoldDB" id="A0A2J7R2R7"/>
<evidence type="ECO:0000313" key="7">
    <source>
        <dbReference type="EMBL" id="PNF35122.1"/>
    </source>
</evidence>
<keyword evidence="3 5" id="KW-1133">Transmembrane helix</keyword>
<dbReference type="GO" id="GO:0020037">
    <property type="term" value="F:heme binding"/>
    <property type="evidence" value="ECO:0007669"/>
    <property type="project" value="TreeGrafter"/>
</dbReference>
<comment type="subcellular location">
    <subcellularLocation>
        <location evidence="1">Membrane</location>
        <topology evidence="1">Multi-pass membrane protein</topology>
    </subcellularLocation>
</comment>
<feature type="domain" description="Major facilitator superfamily (MFS) profile" evidence="6">
    <location>
        <begin position="1"/>
        <end position="256"/>
    </location>
</feature>
<feature type="transmembrane region" description="Helical" evidence="5">
    <location>
        <begin position="60"/>
        <end position="78"/>
    </location>
</feature>
<feature type="transmembrane region" description="Helical" evidence="5">
    <location>
        <begin position="154"/>
        <end position="172"/>
    </location>
</feature>
<accession>A0A2J7R2R7</accession>
<dbReference type="GO" id="GO:0015232">
    <property type="term" value="F:heme transmembrane transporter activity"/>
    <property type="evidence" value="ECO:0007669"/>
    <property type="project" value="TreeGrafter"/>
</dbReference>
<evidence type="ECO:0000256" key="1">
    <source>
        <dbReference type="ARBA" id="ARBA00004141"/>
    </source>
</evidence>
<dbReference type="Proteomes" id="UP000235965">
    <property type="component" value="Unassembled WGS sequence"/>
</dbReference>
<keyword evidence="2 5" id="KW-0812">Transmembrane</keyword>
<evidence type="ECO:0000256" key="3">
    <source>
        <dbReference type="ARBA" id="ARBA00022989"/>
    </source>
</evidence>
<dbReference type="InterPro" id="IPR049680">
    <property type="entry name" value="FLVCR1-2_SLC49-like"/>
</dbReference>
<dbReference type="OrthoDB" id="422206at2759"/>
<dbReference type="Pfam" id="PF07690">
    <property type="entry name" value="MFS_1"/>
    <property type="match status" value="1"/>
</dbReference>
<dbReference type="GO" id="GO:0097037">
    <property type="term" value="P:heme export"/>
    <property type="evidence" value="ECO:0007669"/>
    <property type="project" value="TreeGrafter"/>
</dbReference>
<dbReference type="SUPFAM" id="SSF103473">
    <property type="entry name" value="MFS general substrate transporter"/>
    <property type="match status" value="1"/>
</dbReference>
<dbReference type="GO" id="GO:0016020">
    <property type="term" value="C:membrane"/>
    <property type="evidence" value="ECO:0007669"/>
    <property type="project" value="UniProtKB-SubCell"/>
</dbReference>
<dbReference type="InterPro" id="IPR011701">
    <property type="entry name" value="MFS"/>
</dbReference>
<sequence>MLGALGTAAGSWIKVASASPDMFVVAFVGQTLVAMSQVFILSVPARLAAVWFGPNEVSSACSVGVFGNQLGIAIGFLIPPMIVKNHDSLDEIGHDLSVMYYSVAGFTTVLLVLIILLFKAEPPLPPSLAQAEQRAKEDTNFVGSVKRLVTNRGYVLLMMSYGLNVGVFYAISTLLNQVVLIYFPNGEEDAGRIGLLMVLAGMLGSVLSGIVLDKTHRFKETTMALYIFSLLGMVAYMFTLSTGKIGIVYATGALLG</sequence>
<proteinExistence type="predicted"/>
<dbReference type="PROSITE" id="PS50850">
    <property type="entry name" value="MFS"/>
    <property type="match status" value="1"/>
</dbReference>
<dbReference type="InterPro" id="IPR020846">
    <property type="entry name" value="MFS_dom"/>
</dbReference>
<evidence type="ECO:0000256" key="2">
    <source>
        <dbReference type="ARBA" id="ARBA00022692"/>
    </source>
</evidence>
<name>A0A2J7R2R7_9NEOP</name>
<comment type="caution">
    <text evidence="7">The sequence shown here is derived from an EMBL/GenBank/DDBJ whole genome shotgun (WGS) entry which is preliminary data.</text>
</comment>
<dbReference type="PANTHER" id="PTHR10924">
    <property type="entry name" value="MAJOR FACILITATOR SUPERFAMILY PROTEIN-RELATED"/>
    <property type="match status" value="1"/>
</dbReference>
<protein>
    <recommendedName>
        <fullName evidence="6">Major facilitator superfamily (MFS) profile domain-containing protein</fullName>
    </recommendedName>
</protein>
<feature type="transmembrane region" description="Helical" evidence="5">
    <location>
        <begin position="98"/>
        <end position="118"/>
    </location>
</feature>